<dbReference type="PANTHER" id="PTHR30337">
    <property type="entry name" value="COMPONENT OF ATP-DEPENDENT DSDNA EXONUCLEASE"/>
    <property type="match status" value="1"/>
</dbReference>
<dbReference type="InterPro" id="IPR050535">
    <property type="entry name" value="DNA_Repair-Maintenance_Comp"/>
</dbReference>
<keyword evidence="7" id="KW-0255">Endonuclease</keyword>
<keyword evidence="7" id="KW-0235">DNA replication</keyword>
<dbReference type="InterPro" id="IPR004593">
    <property type="entry name" value="SbcD"/>
</dbReference>
<evidence type="ECO:0000256" key="6">
    <source>
        <dbReference type="ARBA" id="ARBA00022839"/>
    </source>
</evidence>
<sequence>MPGARLYFNVGARRIEPFMKTYYTDVRKGRFAMDERAGIFKILHISDLHLGKSLRSRDLAEDQAHILSSIVRETARLAPDLVLIAGDIFDRSIPSESAQTMFGRFMADLRRALPFDGRILVIPGNHDSARRVAFAAELFEAVGIHLVSNVRPVPALVLEKGGKRAAVWALPFVTHGAFHEFRRTWLDAADEFPETGAGRMADHMASIIANLRPHFAEYDMNVLAAHCYVRGAELSESDSAFIGGTEAVPASLFEPFDYVALGHLHRMQALSPHMWYSGAPMAMSFGDGGSDKNSDKGFLCVEIDAANGHLTVSPIALEPLRKMKRVRGSFSELTKETPEPADQDYIEVVLTDTDPVYNAFSELAKRFPNLAGVQQEAFQKIALGGAGDNLGASAQPWLSLSRERNVHAAVLEDFRSFAKYILDEEPAEELVAAFEALIAEMAEERE</sequence>
<dbReference type="Pfam" id="PF12320">
    <property type="entry name" value="SbcD_C"/>
    <property type="match status" value="1"/>
</dbReference>
<comment type="subunit">
    <text evidence="2 7">Heterodimer of SbcC and SbcD.</text>
</comment>
<evidence type="ECO:0000259" key="9">
    <source>
        <dbReference type="Pfam" id="PF12320"/>
    </source>
</evidence>
<keyword evidence="6 7" id="KW-0269">Exonuclease</keyword>
<dbReference type="InterPro" id="IPR029052">
    <property type="entry name" value="Metallo-depent_PP-like"/>
</dbReference>
<organism evidence="10">
    <name type="scientific">uncultured spirochete</name>
    <dbReference type="NCBI Taxonomy" id="156406"/>
    <lineage>
        <taxon>Bacteria</taxon>
        <taxon>Pseudomonadati</taxon>
        <taxon>Spirochaetota</taxon>
        <taxon>Spirochaetia</taxon>
        <taxon>Spirochaetales</taxon>
        <taxon>environmental samples</taxon>
    </lineage>
</organism>
<dbReference type="NCBIfam" id="TIGR00619">
    <property type="entry name" value="sbcd"/>
    <property type="match status" value="1"/>
</dbReference>
<evidence type="ECO:0000256" key="2">
    <source>
        <dbReference type="ARBA" id="ARBA00011322"/>
    </source>
</evidence>
<dbReference type="Pfam" id="PF00149">
    <property type="entry name" value="Metallophos"/>
    <property type="match status" value="1"/>
</dbReference>
<evidence type="ECO:0000313" key="10">
    <source>
        <dbReference type="EMBL" id="SLM13668.1"/>
    </source>
</evidence>
<dbReference type="GO" id="GO:0006310">
    <property type="term" value="P:DNA recombination"/>
    <property type="evidence" value="ECO:0007669"/>
    <property type="project" value="UniProtKB-KW"/>
</dbReference>
<feature type="domain" description="Calcineurin-like phosphoesterase" evidence="8">
    <location>
        <begin position="40"/>
        <end position="266"/>
    </location>
</feature>
<dbReference type="Gene3D" id="3.60.21.10">
    <property type="match status" value="1"/>
</dbReference>
<dbReference type="CDD" id="cd00840">
    <property type="entry name" value="MPP_Mre11_N"/>
    <property type="match status" value="1"/>
</dbReference>
<accession>A0A3P3XJD1</accession>
<reference evidence="10" key="1">
    <citation type="submission" date="2017-02" db="EMBL/GenBank/DDBJ databases">
        <authorList>
            <person name="Regsiter A."/>
            <person name="William W."/>
        </authorList>
    </citation>
    <scope>NUCLEOTIDE SEQUENCE</scope>
    <source>
        <strain evidence="10">Bib</strain>
    </source>
</reference>
<dbReference type="AlphaFoldDB" id="A0A3P3XJD1"/>
<dbReference type="EMBL" id="FWDM01000022">
    <property type="protein sequence ID" value="SLM13668.1"/>
    <property type="molecule type" value="Genomic_DNA"/>
</dbReference>
<dbReference type="InterPro" id="IPR041796">
    <property type="entry name" value="Mre11_N"/>
</dbReference>
<dbReference type="SUPFAM" id="SSF56300">
    <property type="entry name" value="Metallo-dependent phosphatases"/>
    <property type="match status" value="1"/>
</dbReference>
<proteinExistence type="inferred from homology"/>
<evidence type="ECO:0000256" key="4">
    <source>
        <dbReference type="ARBA" id="ARBA00022722"/>
    </source>
</evidence>
<keyword evidence="4 7" id="KW-0540">Nuclease</keyword>
<evidence type="ECO:0000259" key="8">
    <source>
        <dbReference type="Pfam" id="PF00149"/>
    </source>
</evidence>
<evidence type="ECO:0000256" key="1">
    <source>
        <dbReference type="ARBA" id="ARBA00010555"/>
    </source>
</evidence>
<keyword evidence="5 7" id="KW-0378">Hydrolase</keyword>
<dbReference type="InterPro" id="IPR004843">
    <property type="entry name" value="Calcineurin-like_PHP"/>
</dbReference>
<feature type="domain" description="Nuclease SbcCD subunit D C-terminal" evidence="9">
    <location>
        <begin position="319"/>
        <end position="373"/>
    </location>
</feature>
<evidence type="ECO:0000256" key="5">
    <source>
        <dbReference type="ARBA" id="ARBA00022801"/>
    </source>
</evidence>
<name>A0A3P3XJD1_9SPIR</name>
<comment type="similarity">
    <text evidence="1 7">Belongs to the SbcD family.</text>
</comment>
<keyword evidence="7" id="KW-0233">DNA recombination</keyword>
<dbReference type="InterPro" id="IPR026843">
    <property type="entry name" value="SbcD_C"/>
</dbReference>
<evidence type="ECO:0000256" key="7">
    <source>
        <dbReference type="RuleBase" id="RU363069"/>
    </source>
</evidence>
<evidence type="ECO:0000256" key="3">
    <source>
        <dbReference type="ARBA" id="ARBA00013365"/>
    </source>
</evidence>
<dbReference type="GO" id="GO:0008408">
    <property type="term" value="F:3'-5' exonuclease activity"/>
    <property type="evidence" value="ECO:0007669"/>
    <property type="project" value="InterPro"/>
</dbReference>
<protein>
    <recommendedName>
        <fullName evidence="3 7">Nuclease SbcCD subunit D</fullName>
    </recommendedName>
</protein>
<comment type="function">
    <text evidence="7">SbcCD cleaves DNA hairpin structures. These structures can inhibit DNA replication and are intermediates in certain DNA recombination reactions. The complex acts as a 3'-&gt;5' double strand exonuclease that can open hairpins. It also has a 5' single-strand endonuclease activity.</text>
</comment>
<dbReference type="PANTHER" id="PTHR30337:SF0">
    <property type="entry name" value="NUCLEASE SBCCD SUBUNIT D"/>
    <property type="match status" value="1"/>
</dbReference>
<dbReference type="GO" id="GO:0004519">
    <property type="term" value="F:endonuclease activity"/>
    <property type="evidence" value="ECO:0007669"/>
    <property type="project" value="UniProtKB-KW"/>
</dbReference>
<dbReference type="GO" id="GO:0006260">
    <property type="term" value="P:DNA replication"/>
    <property type="evidence" value="ECO:0007669"/>
    <property type="project" value="UniProtKB-KW"/>
</dbReference>
<gene>
    <name evidence="7" type="primary">sbcD</name>
    <name evidence="10" type="ORF">SPIROBIBN47_290154</name>
</gene>